<dbReference type="GO" id="GO:0005886">
    <property type="term" value="C:plasma membrane"/>
    <property type="evidence" value="ECO:0007669"/>
    <property type="project" value="UniProtKB-SubCell"/>
</dbReference>
<name>A0A8J2YP33_9PROT</name>
<gene>
    <name evidence="10" type="ORF">GCM10011611_05180</name>
</gene>
<sequence length="570" mass="60820">MRVSLLPVRLHDTYGLGARLDHLAEGRRPWLLLLLLSLALYLPGLANLPPVDRDEARYIQATRQMLETGDFLHIRFQDEARNKKPAGIYWLQSAVVDGLSSAGSTAVWPYRLVSVLGATVAVLLTFLFGQQIFDRRTALVASGLLAGSLDLVFEAHVATTDAALLATAVAAQGVLAAAYLAPRRGESVGAGLAALFWIAQALAILIKGPVVPAFSLLTILALAIVDRRGGWLKALRPFWGVPLLLVLVLPWLVAIELATQGQFLNEAVGHDFLGKVAGAQEAHGAPPGYYLALLPATFWPGTLFLGFGAVWAWRNRRLPAARFLIAWAVPSWILLEAVPTKLPHYVVPLYPALGLLTAKGLIAAAEEGMGVSRRWVQWLPAVLWAVVGVVLAAGLVVLPLVLDRRASFGGAVAAAAVLAALWHFLWHERARPSVANAGVALVAALLVVAPGFALVLPHVNAIWLSRSAAALVAAERLPDEQLVSTGYTEPSLVFLLGTGTRLLAPAEAAAALVDGTAKLALVADRQDQDFTAAVTAAGRTDRLYGAVRGFDYSNGRWITLRLYRLAPAGS</sequence>
<evidence type="ECO:0000256" key="1">
    <source>
        <dbReference type="ARBA" id="ARBA00004651"/>
    </source>
</evidence>
<keyword evidence="7 8" id="KW-0472">Membrane</keyword>
<dbReference type="GO" id="GO:0009103">
    <property type="term" value="P:lipopolysaccharide biosynthetic process"/>
    <property type="evidence" value="ECO:0007669"/>
    <property type="project" value="TreeGrafter"/>
</dbReference>
<accession>A0A8J2YP33</accession>
<dbReference type="PANTHER" id="PTHR33908:SF3">
    <property type="entry name" value="UNDECAPRENYL PHOSPHATE-ALPHA-4-AMINO-4-DEOXY-L-ARABINOSE ARABINOSYL TRANSFERASE"/>
    <property type="match status" value="1"/>
</dbReference>
<evidence type="ECO:0000256" key="5">
    <source>
        <dbReference type="ARBA" id="ARBA00022692"/>
    </source>
</evidence>
<dbReference type="InterPro" id="IPR050297">
    <property type="entry name" value="LipidA_mod_glycosyltrf_83"/>
</dbReference>
<evidence type="ECO:0000256" key="7">
    <source>
        <dbReference type="ARBA" id="ARBA00023136"/>
    </source>
</evidence>
<reference evidence="10" key="2">
    <citation type="submission" date="2020-09" db="EMBL/GenBank/DDBJ databases">
        <authorList>
            <person name="Sun Q."/>
            <person name="Zhou Y."/>
        </authorList>
    </citation>
    <scope>NUCLEOTIDE SEQUENCE</scope>
    <source>
        <strain evidence="10">CGMCC 1.15725</strain>
    </source>
</reference>
<evidence type="ECO:0000256" key="6">
    <source>
        <dbReference type="ARBA" id="ARBA00022989"/>
    </source>
</evidence>
<dbReference type="GO" id="GO:0000030">
    <property type="term" value="F:mannosyltransferase activity"/>
    <property type="evidence" value="ECO:0007669"/>
    <property type="project" value="InterPro"/>
</dbReference>
<proteinExistence type="predicted"/>
<organism evidence="10 11">
    <name type="scientific">Aliidongia dinghuensis</name>
    <dbReference type="NCBI Taxonomy" id="1867774"/>
    <lineage>
        <taxon>Bacteria</taxon>
        <taxon>Pseudomonadati</taxon>
        <taxon>Pseudomonadota</taxon>
        <taxon>Alphaproteobacteria</taxon>
        <taxon>Rhodospirillales</taxon>
        <taxon>Dongiaceae</taxon>
        <taxon>Aliidongia</taxon>
    </lineage>
</organism>
<feature type="transmembrane region" description="Helical" evidence="8">
    <location>
        <begin position="238"/>
        <end position="255"/>
    </location>
</feature>
<dbReference type="Proteomes" id="UP000646365">
    <property type="component" value="Unassembled WGS sequence"/>
</dbReference>
<feature type="transmembrane region" description="Helical" evidence="8">
    <location>
        <begin position="163"/>
        <end position="181"/>
    </location>
</feature>
<feature type="transmembrane region" description="Helical" evidence="8">
    <location>
        <begin position="378"/>
        <end position="402"/>
    </location>
</feature>
<evidence type="ECO:0000313" key="10">
    <source>
        <dbReference type="EMBL" id="GGF02673.1"/>
    </source>
</evidence>
<reference evidence="10" key="1">
    <citation type="journal article" date="2014" name="Int. J. Syst. Evol. Microbiol.">
        <title>Complete genome sequence of Corynebacterium casei LMG S-19264T (=DSM 44701T), isolated from a smear-ripened cheese.</title>
        <authorList>
            <consortium name="US DOE Joint Genome Institute (JGI-PGF)"/>
            <person name="Walter F."/>
            <person name="Albersmeier A."/>
            <person name="Kalinowski J."/>
            <person name="Ruckert C."/>
        </authorList>
    </citation>
    <scope>NUCLEOTIDE SEQUENCE</scope>
    <source>
        <strain evidence="10">CGMCC 1.15725</strain>
    </source>
</reference>
<comment type="subcellular location">
    <subcellularLocation>
        <location evidence="1">Cell membrane</location>
        <topology evidence="1">Multi-pass membrane protein</topology>
    </subcellularLocation>
</comment>
<dbReference type="Pfam" id="PF02366">
    <property type="entry name" value="PMT"/>
    <property type="match status" value="1"/>
</dbReference>
<evidence type="ECO:0000313" key="11">
    <source>
        <dbReference type="Proteomes" id="UP000646365"/>
    </source>
</evidence>
<feature type="transmembrane region" description="Helical" evidence="8">
    <location>
        <begin position="408"/>
        <end position="426"/>
    </location>
</feature>
<comment type="caution">
    <text evidence="10">The sequence shown here is derived from an EMBL/GenBank/DDBJ whole genome shotgun (WGS) entry which is preliminary data.</text>
</comment>
<evidence type="ECO:0000256" key="4">
    <source>
        <dbReference type="ARBA" id="ARBA00022679"/>
    </source>
</evidence>
<feature type="transmembrane region" description="Helical" evidence="8">
    <location>
        <begin position="345"/>
        <end position="366"/>
    </location>
</feature>
<feature type="transmembrane region" description="Helical" evidence="8">
    <location>
        <begin position="438"/>
        <end position="456"/>
    </location>
</feature>
<feature type="transmembrane region" description="Helical" evidence="8">
    <location>
        <begin position="108"/>
        <end position="127"/>
    </location>
</feature>
<feature type="transmembrane region" description="Helical" evidence="8">
    <location>
        <begin position="320"/>
        <end position="339"/>
    </location>
</feature>
<protein>
    <submittedName>
        <fullName evidence="10">Glycosyl transferase</fullName>
    </submittedName>
</protein>
<evidence type="ECO:0000256" key="8">
    <source>
        <dbReference type="SAM" id="Phobius"/>
    </source>
</evidence>
<feature type="transmembrane region" description="Helical" evidence="8">
    <location>
        <begin position="29"/>
        <end position="48"/>
    </location>
</feature>
<evidence type="ECO:0000256" key="3">
    <source>
        <dbReference type="ARBA" id="ARBA00022676"/>
    </source>
</evidence>
<dbReference type="InterPro" id="IPR003342">
    <property type="entry name" value="ArnT-like_N"/>
</dbReference>
<keyword evidence="3" id="KW-0328">Glycosyltransferase</keyword>
<evidence type="ECO:0000259" key="9">
    <source>
        <dbReference type="Pfam" id="PF02366"/>
    </source>
</evidence>
<keyword evidence="6 8" id="KW-1133">Transmembrane helix</keyword>
<dbReference type="EMBL" id="BMJQ01000001">
    <property type="protein sequence ID" value="GGF02673.1"/>
    <property type="molecule type" value="Genomic_DNA"/>
</dbReference>
<dbReference type="GO" id="GO:0006493">
    <property type="term" value="P:protein O-linked glycosylation"/>
    <property type="evidence" value="ECO:0007669"/>
    <property type="project" value="InterPro"/>
</dbReference>
<keyword evidence="5 8" id="KW-0812">Transmembrane</keyword>
<evidence type="ECO:0000256" key="2">
    <source>
        <dbReference type="ARBA" id="ARBA00022475"/>
    </source>
</evidence>
<feature type="transmembrane region" description="Helical" evidence="8">
    <location>
        <begin position="289"/>
        <end position="313"/>
    </location>
</feature>
<feature type="domain" description="ArnT-like N-terminal" evidence="9">
    <location>
        <begin position="54"/>
        <end position="256"/>
    </location>
</feature>
<keyword evidence="4 10" id="KW-0808">Transferase</keyword>
<keyword evidence="2" id="KW-1003">Cell membrane</keyword>
<dbReference type="GO" id="GO:0010041">
    <property type="term" value="P:response to iron(III) ion"/>
    <property type="evidence" value="ECO:0007669"/>
    <property type="project" value="TreeGrafter"/>
</dbReference>
<feature type="transmembrane region" description="Helical" evidence="8">
    <location>
        <begin position="210"/>
        <end position="226"/>
    </location>
</feature>
<dbReference type="GO" id="GO:0016763">
    <property type="term" value="F:pentosyltransferase activity"/>
    <property type="evidence" value="ECO:0007669"/>
    <property type="project" value="TreeGrafter"/>
</dbReference>
<dbReference type="PANTHER" id="PTHR33908">
    <property type="entry name" value="MANNOSYLTRANSFERASE YKCB-RELATED"/>
    <property type="match status" value="1"/>
</dbReference>
<keyword evidence="11" id="KW-1185">Reference proteome</keyword>
<dbReference type="AlphaFoldDB" id="A0A8J2YP33"/>